<comment type="caution">
    <text evidence="1">The sequence shown here is derived from an EMBL/GenBank/DDBJ whole genome shotgun (WGS) entry which is preliminary data.</text>
</comment>
<organism evidence="1 2">
    <name type="scientific">Blautia hydrogenotrophica (strain DSM 10507 / JCM 14656 / S5a33)</name>
    <name type="common">Ruminococcus hydrogenotrophicus</name>
    <dbReference type="NCBI Taxonomy" id="476272"/>
    <lineage>
        <taxon>Bacteria</taxon>
        <taxon>Bacillati</taxon>
        <taxon>Bacillota</taxon>
        <taxon>Clostridia</taxon>
        <taxon>Lachnospirales</taxon>
        <taxon>Lachnospiraceae</taxon>
        <taxon>Blautia</taxon>
    </lineage>
</organism>
<reference evidence="1 2" key="2">
    <citation type="submission" date="2009-02" db="EMBL/GenBank/DDBJ databases">
        <title>Draft genome sequence of Blautia hydrogenotrophica DSM 10507 (Ruminococcus hydrogenotrophicus DSM 10507).</title>
        <authorList>
            <person name="Sudarsanam P."/>
            <person name="Ley R."/>
            <person name="Guruge J."/>
            <person name="Turnbaugh P.J."/>
            <person name="Mahowald M."/>
            <person name="Liep D."/>
            <person name="Gordon J."/>
        </authorList>
    </citation>
    <scope>NUCLEOTIDE SEQUENCE [LARGE SCALE GENOMIC DNA]</scope>
    <source>
        <strain evidence="2">DSM 10507 / JCM 14656 / S5a33</strain>
    </source>
</reference>
<dbReference type="HOGENOM" id="CLU_3004997_0_0_9"/>
<evidence type="ECO:0000313" key="2">
    <source>
        <dbReference type="Proteomes" id="UP000003100"/>
    </source>
</evidence>
<dbReference type="PATRIC" id="fig|476272.21.peg.1973"/>
<evidence type="ECO:0000313" key="1">
    <source>
        <dbReference type="EMBL" id="EEG49124.1"/>
    </source>
</evidence>
<gene>
    <name evidence="1" type="ORF">RUMHYD_01935</name>
</gene>
<dbReference type="EMBL" id="ACBZ01000101">
    <property type="protein sequence ID" value="EEG49124.1"/>
    <property type="molecule type" value="Genomic_DNA"/>
</dbReference>
<proteinExistence type="predicted"/>
<accession>C0CM54</accession>
<reference evidence="1 2" key="1">
    <citation type="submission" date="2009-01" db="EMBL/GenBank/DDBJ databases">
        <authorList>
            <person name="Fulton L."/>
            <person name="Clifton S."/>
            <person name="Fulton B."/>
            <person name="Xu J."/>
            <person name="Minx P."/>
            <person name="Pepin K.H."/>
            <person name="Johnson M."/>
            <person name="Bhonagiri V."/>
            <person name="Nash W.E."/>
            <person name="Mardis E.R."/>
            <person name="Wilson R.K."/>
        </authorList>
    </citation>
    <scope>NUCLEOTIDE SEQUENCE [LARGE SCALE GENOMIC DNA]</scope>
    <source>
        <strain evidence="2">DSM 10507 / JCM 14656 / S5a33</strain>
    </source>
</reference>
<keyword evidence="2" id="KW-1185">Reference proteome</keyword>
<protein>
    <submittedName>
        <fullName evidence="1">Uncharacterized protein</fullName>
    </submittedName>
</protein>
<dbReference type="AlphaFoldDB" id="C0CM54"/>
<sequence>MVSPVINQCYIQHSDLRNCQKEILITYQTLNGGRFAKQVLCNYRRVEKKINGKSKT</sequence>
<dbReference type="Proteomes" id="UP000003100">
    <property type="component" value="Unassembled WGS sequence"/>
</dbReference>
<name>C0CM54_BLAHS</name>